<evidence type="ECO:0000256" key="1">
    <source>
        <dbReference type="SAM" id="MobiDB-lite"/>
    </source>
</evidence>
<dbReference type="OrthoDB" id="10369693at2759"/>
<keyword evidence="3" id="KW-1185">Reference proteome</keyword>
<feature type="compositionally biased region" description="Basic and acidic residues" evidence="1">
    <location>
        <begin position="308"/>
        <end position="317"/>
    </location>
</feature>
<protein>
    <submittedName>
        <fullName evidence="2">Uncharacterized protein</fullName>
    </submittedName>
</protein>
<feature type="compositionally biased region" description="Polar residues" evidence="1">
    <location>
        <begin position="7"/>
        <end position="26"/>
    </location>
</feature>
<evidence type="ECO:0000313" key="2">
    <source>
        <dbReference type="EMBL" id="KAG0653425.1"/>
    </source>
</evidence>
<dbReference type="EMBL" id="PUHQ01000209">
    <property type="protein sequence ID" value="KAG0653425.1"/>
    <property type="molecule type" value="Genomic_DNA"/>
</dbReference>
<feature type="region of interest" description="Disordered" evidence="1">
    <location>
        <begin position="307"/>
        <end position="331"/>
    </location>
</feature>
<comment type="caution">
    <text evidence="2">The sequence shown here is derived from an EMBL/GenBank/DDBJ whole genome shotgun (WGS) entry which is preliminary data.</text>
</comment>
<name>A0A9P7B1L1_RHOMI</name>
<gene>
    <name evidence="2" type="ORF">C6P46_002788</name>
</gene>
<proteinExistence type="predicted"/>
<dbReference type="AlphaFoldDB" id="A0A9P7B1L1"/>
<evidence type="ECO:0000313" key="3">
    <source>
        <dbReference type="Proteomes" id="UP000777482"/>
    </source>
</evidence>
<organism evidence="2 3">
    <name type="scientific">Rhodotorula mucilaginosa</name>
    <name type="common">Yeast</name>
    <name type="synonym">Rhodotorula rubra</name>
    <dbReference type="NCBI Taxonomy" id="5537"/>
    <lineage>
        <taxon>Eukaryota</taxon>
        <taxon>Fungi</taxon>
        <taxon>Dikarya</taxon>
        <taxon>Basidiomycota</taxon>
        <taxon>Pucciniomycotina</taxon>
        <taxon>Microbotryomycetes</taxon>
        <taxon>Sporidiobolales</taxon>
        <taxon>Sporidiobolaceae</taxon>
        <taxon>Rhodotorula</taxon>
    </lineage>
</organism>
<feature type="region of interest" description="Disordered" evidence="1">
    <location>
        <begin position="1"/>
        <end position="53"/>
    </location>
</feature>
<sequence length="496" mass="52371">MTREVASPSSSGKVKVEASQNGSRTARNAFLEPDTGLGPCPTEQDPPRSDAPVVPTCKPSLRVLVLDCTSDAHLPAFFEYLSSHYPSDAPLPFDLVLGTGAAALPAVLVRRLGLAPNQAAAAREQVLLLLHHRDGTLPATSSARAQSKHRWAGWLRLRGGTEEPRGPLTPAPAPQPDRATALERALSTALPATREGFAHTPSDQIRPRTALLLQDADGGPSRSGWLCEETESGEDPPAAGVTITRAVAQTYFLSATDSAPEAFSNDAVAFANRIARDTPSILHLVAGKDGRFAANQEKPNVRTVFLDATERQSDNERASSSTDRAASGLAAPSVNGDVPLTGYGYGGPGAITVSAEKKKEANLAVSLKEVCYRNLYANAKEFKVKYDKEVAVMDVKHANVFLFDGKMLDENSQEFYFEEFCYKQFKFKEHNADVKKESLGVVARRQLGGGIGGVGVGDVGVGVGSVSEAGSVGGFDGGVGAFDSGSFLNGFSGVDG</sequence>
<accession>A0A9P7B1L1</accession>
<reference evidence="2 3" key="1">
    <citation type="submission" date="2020-11" db="EMBL/GenBank/DDBJ databases">
        <title>Kefir isolates.</title>
        <authorList>
            <person name="Marcisauskas S."/>
            <person name="Kim Y."/>
            <person name="Blasche S."/>
        </authorList>
    </citation>
    <scope>NUCLEOTIDE SEQUENCE [LARGE SCALE GENOMIC DNA]</scope>
    <source>
        <strain evidence="2 3">KR</strain>
    </source>
</reference>
<dbReference type="Proteomes" id="UP000777482">
    <property type="component" value="Unassembled WGS sequence"/>
</dbReference>
<feature type="non-terminal residue" evidence="2">
    <location>
        <position position="496"/>
    </location>
</feature>